<evidence type="ECO:0000256" key="2">
    <source>
        <dbReference type="ARBA" id="ARBA00009765"/>
    </source>
</evidence>
<comment type="caution">
    <text evidence="13">The sequence shown here is derived from an EMBL/GenBank/DDBJ whole genome shotgun (WGS) entry which is preliminary data.</text>
</comment>
<keyword evidence="6 12" id="KW-0460">Magnesium</keyword>
<dbReference type="Proteomes" id="UP000190188">
    <property type="component" value="Unassembled WGS sequence"/>
</dbReference>
<keyword evidence="14" id="KW-1185">Reference proteome</keyword>
<dbReference type="InterPro" id="IPR002523">
    <property type="entry name" value="MgTranspt_CorA/ZnTranspt_ZntB"/>
</dbReference>
<comment type="catalytic activity">
    <reaction evidence="10">
        <text>Mg(2+)(in) = Mg(2+)(out)</text>
        <dbReference type="Rhea" id="RHEA:29827"/>
        <dbReference type="ChEBI" id="CHEBI:18420"/>
    </reaction>
</comment>
<comment type="function">
    <text evidence="11">Mediates influx of magnesium ions. Alternates between open and closed states. Activated by low cytoplasmic Mg(2+) levels. Inactive when cytoplasmic Mg(2+) levels are high.</text>
</comment>
<keyword evidence="9 12" id="KW-0472">Membrane</keyword>
<reference evidence="13 14" key="1">
    <citation type="submission" date="2017-01" db="EMBL/GenBank/DDBJ databases">
        <title>Genome analysis of Paenibacillus selenitrireducens ES3-24.</title>
        <authorList>
            <person name="Xu D."/>
            <person name="Yao R."/>
            <person name="Zheng S."/>
        </authorList>
    </citation>
    <scope>NUCLEOTIDE SEQUENCE [LARGE SCALE GENOMIC DNA]</scope>
    <source>
        <strain evidence="13 14">ES3-24</strain>
    </source>
</reference>
<evidence type="ECO:0000256" key="11">
    <source>
        <dbReference type="ARBA" id="ARBA00045497"/>
    </source>
</evidence>
<name>A0A1T2X2E6_9BACL</name>
<gene>
    <name evidence="12" type="primary">corA</name>
    <name evidence="13" type="ORF">BVG16_25080</name>
</gene>
<sequence length="309" mass="36825">MLIYNRETHSVSKAPLRIPLDHEIVWINLSQPTTEEINHVLLDMFQCHPLLIEDCIKQNQRPKLDQYRDNVLITFYTLAHTYKPIELDIVVGTNYIVTMCQHELPLMNDLVEEFQRIEGRIDHTGRILYSILDRCVDQFVDSINEIENKLEHYEQAIYRDPYVKISQQVFKQKRALHRIRRILADEKTLISSISHQEFPYTKQETHVYYMDIYDHISRAIDSIDIFRESLNSLMEMQMSMKSDRMNEIMKTLTIFSAIFLPLMFLSGLYGMNFEFMPELKFKFSYPVVLIIMAVVAGSLFFYFKRKKWL</sequence>
<evidence type="ECO:0000256" key="6">
    <source>
        <dbReference type="ARBA" id="ARBA00022842"/>
    </source>
</evidence>
<accession>A0A1T2X2E6</accession>
<organism evidence="13 14">
    <name type="scientific">Paenibacillus selenitireducens</name>
    <dbReference type="NCBI Taxonomy" id="1324314"/>
    <lineage>
        <taxon>Bacteria</taxon>
        <taxon>Bacillati</taxon>
        <taxon>Bacillota</taxon>
        <taxon>Bacilli</taxon>
        <taxon>Bacillales</taxon>
        <taxon>Paenibacillaceae</taxon>
        <taxon>Paenibacillus</taxon>
    </lineage>
</organism>
<evidence type="ECO:0000256" key="12">
    <source>
        <dbReference type="RuleBase" id="RU362010"/>
    </source>
</evidence>
<dbReference type="Gene3D" id="1.20.58.340">
    <property type="entry name" value="Magnesium transport protein CorA, transmembrane region"/>
    <property type="match status" value="2"/>
</dbReference>
<keyword evidence="8 12" id="KW-0406">Ion transport</keyword>
<protein>
    <recommendedName>
        <fullName evidence="12">Magnesium transport protein CorA</fullName>
    </recommendedName>
</protein>
<evidence type="ECO:0000256" key="1">
    <source>
        <dbReference type="ARBA" id="ARBA00004651"/>
    </source>
</evidence>
<evidence type="ECO:0000256" key="4">
    <source>
        <dbReference type="ARBA" id="ARBA00022475"/>
    </source>
</evidence>
<keyword evidence="5 12" id="KW-0812">Transmembrane</keyword>
<dbReference type="FunFam" id="1.20.58.340:FF:000004">
    <property type="entry name" value="Magnesium transport protein CorA"/>
    <property type="match status" value="1"/>
</dbReference>
<dbReference type="SUPFAM" id="SSF143865">
    <property type="entry name" value="CorA soluble domain-like"/>
    <property type="match status" value="1"/>
</dbReference>
<evidence type="ECO:0000256" key="7">
    <source>
        <dbReference type="ARBA" id="ARBA00022989"/>
    </source>
</evidence>
<dbReference type="GO" id="GO:0050897">
    <property type="term" value="F:cobalt ion binding"/>
    <property type="evidence" value="ECO:0007669"/>
    <property type="project" value="TreeGrafter"/>
</dbReference>
<dbReference type="PANTHER" id="PTHR46494:SF1">
    <property type="entry name" value="CORA FAMILY METAL ION TRANSPORTER (EUROFUNG)"/>
    <property type="match status" value="1"/>
</dbReference>
<keyword evidence="7 12" id="KW-1133">Transmembrane helix</keyword>
<dbReference type="STRING" id="1324314.BVG16_25080"/>
<dbReference type="GO" id="GO:0015095">
    <property type="term" value="F:magnesium ion transmembrane transporter activity"/>
    <property type="evidence" value="ECO:0007669"/>
    <property type="project" value="UniProtKB-UniRule"/>
</dbReference>
<comment type="similarity">
    <text evidence="2 12">Belongs to the CorA metal ion transporter (MIT) (TC 1.A.35) family.</text>
</comment>
<dbReference type="GO" id="GO:0015087">
    <property type="term" value="F:cobalt ion transmembrane transporter activity"/>
    <property type="evidence" value="ECO:0007669"/>
    <property type="project" value="UniProtKB-UniRule"/>
</dbReference>
<evidence type="ECO:0000313" key="13">
    <source>
        <dbReference type="EMBL" id="OPA74032.1"/>
    </source>
</evidence>
<evidence type="ECO:0000256" key="9">
    <source>
        <dbReference type="ARBA" id="ARBA00023136"/>
    </source>
</evidence>
<dbReference type="GO" id="GO:0005886">
    <property type="term" value="C:plasma membrane"/>
    <property type="evidence" value="ECO:0007669"/>
    <property type="project" value="UniProtKB-SubCell"/>
</dbReference>
<dbReference type="Pfam" id="PF01544">
    <property type="entry name" value="CorA"/>
    <property type="match status" value="1"/>
</dbReference>
<dbReference type="InterPro" id="IPR045861">
    <property type="entry name" value="CorA_cytoplasmic_dom"/>
</dbReference>
<evidence type="ECO:0000256" key="5">
    <source>
        <dbReference type="ARBA" id="ARBA00022692"/>
    </source>
</evidence>
<dbReference type="AlphaFoldDB" id="A0A1T2X2E6"/>
<dbReference type="PANTHER" id="PTHR46494">
    <property type="entry name" value="CORA FAMILY METAL ION TRANSPORTER (EUROFUNG)"/>
    <property type="match status" value="1"/>
</dbReference>
<dbReference type="SUPFAM" id="SSF144083">
    <property type="entry name" value="Magnesium transport protein CorA, transmembrane region"/>
    <property type="match status" value="1"/>
</dbReference>
<comment type="subcellular location">
    <subcellularLocation>
        <location evidence="1">Cell membrane</location>
        <topology evidence="1">Multi-pass membrane protein</topology>
    </subcellularLocation>
    <subcellularLocation>
        <location evidence="12">Membrane</location>
        <topology evidence="12">Multi-pass membrane protein</topology>
    </subcellularLocation>
</comment>
<evidence type="ECO:0000256" key="10">
    <source>
        <dbReference type="ARBA" id="ARBA00034269"/>
    </source>
</evidence>
<proteinExistence type="inferred from homology"/>
<keyword evidence="3 12" id="KW-0813">Transport</keyword>
<dbReference type="GO" id="GO:0000287">
    <property type="term" value="F:magnesium ion binding"/>
    <property type="evidence" value="ECO:0007669"/>
    <property type="project" value="TreeGrafter"/>
</dbReference>
<keyword evidence="4 12" id="KW-1003">Cell membrane</keyword>
<evidence type="ECO:0000256" key="8">
    <source>
        <dbReference type="ARBA" id="ARBA00023065"/>
    </source>
</evidence>
<dbReference type="CDD" id="cd12822">
    <property type="entry name" value="TmCorA-like"/>
    <property type="match status" value="1"/>
</dbReference>
<feature type="transmembrane region" description="Helical" evidence="12">
    <location>
        <begin position="283"/>
        <end position="303"/>
    </location>
</feature>
<dbReference type="NCBIfam" id="TIGR00383">
    <property type="entry name" value="corA"/>
    <property type="match status" value="1"/>
</dbReference>
<dbReference type="EMBL" id="MSZX01000012">
    <property type="protein sequence ID" value="OPA74032.1"/>
    <property type="molecule type" value="Genomic_DNA"/>
</dbReference>
<evidence type="ECO:0000313" key="14">
    <source>
        <dbReference type="Proteomes" id="UP000190188"/>
    </source>
</evidence>
<dbReference type="OrthoDB" id="9803416at2"/>
<dbReference type="InterPro" id="IPR004488">
    <property type="entry name" value="Mg/Co-transport_prot_CorA"/>
</dbReference>
<dbReference type="Gene3D" id="3.30.460.20">
    <property type="entry name" value="CorA soluble domain-like"/>
    <property type="match status" value="1"/>
</dbReference>
<dbReference type="RefSeq" id="WP_078501951.1">
    <property type="nucleotide sequence ID" value="NZ_MSZX01000012.1"/>
</dbReference>
<feature type="transmembrane region" description="Helical" evidence="12">
    <location>
        <begin position="248"/>
        <end position="271"/>
    </location>
</feature>
<evidence type="ECO:0000256" key="3">
    <source>
        <dbReference type="ARBA" id="ARBA00022448"/>
    </source>
</evidence>
<dbReference type="InterPro" id="IPR045863">
    <property type="entry name" value="CorA_TM1_TM2"/>
</dbReference>